<evidence type="ECO:0000313" key="2">
    <source>
        <dbReference type="EMBL" id="MCW3780510.1"/>
    </source>
</evidence>
<keyword evidence="3" id="KW-1185">Reference proteome</keyword>
<sequence>MVTSATFWARSDSITANNATLNPIKSSGGAGAFPATEIYFESGTIGTNTTGDLTLENGSGGFDPDTTVWIGGVEYQFQYDLTGTLPSNSQVPAALVGKEVSVITVLNYPTSGVNTELFFVTDGSGTQTLMNDIGNGAIPLTGVTTTPNPVCFLRGTLIATPKGEVPVEALKAGDEVLTASGATATVRFAAARELTLMELLLNPDMRPVCIPQGAMGEGLPRADLWVSPQHRVLVRGWEPEMLFGQDEVLVAAKHLKFAPTLRRPARPETVEYFHLMLDSHDIVLSNGIETESLFPGDTAIASLTEDGRAEMARVFPDYAGDWTLYGPTARRTLTAREAEALWTKMAPLGAGEVKAVA</sequence>
<proteinExistence type="predicted"/>
<dbReference type="InterPro" id="IPR028992">
    <property type="entry name" value="Hedgehog/Intein_dom"/>
</dbReference>
<feature type="domain" description="Hedgehog/Intein (Hint)" evidence="1">
    <location>
        <begin position="150"/>
        <end position="297"/>
    </location>
</feature>
<dbReference type="Proteomes" id="UP001207582">
    <property type="component" value="Unassembled WGS sequence"/>
</dbReference>
<dbReference type="InterPro" id="IPR036844">
    <property type="entry name" value="Hint_dom_sf"/>
</dbReference>
<dbReference type="RefSeq" id="WP_264771023.1">
    <property type="nucleotide sequence ID" value="NZ_JAPDOG010000002.1"/>
</dbReference>
<dbReference type="Gene3D" id="2.170.16.10">
    <property type="entry name" value="Hedgehog/Intein (Hint) domain"/>
    <property type="match status" value="1"/>
</dbReference>
<comment type="caution">
    <text evidence="2">The sequence shown here is derived from an EMBL/GenBank/DDBJ whole genome shotgun (WGS) entry which is preliminary data.</text>
</comment>
<dbReference type="SUPFAM" id="SSF51294">
    <property type="entry name" value="Hedgehog/intein (Hint) domain"/>
    <property type="match status" value="1"/>
</dbReference>
<dbReference type="Pfam" id="PF13403">
    <property type="entry name" value="Hint_2"/>
    <property type="match status" value="1"/>
</dbReference>
<dbReference type="EMBL" id="JAPDOG010000002">
    <property type="protein sequence ID" value="MCW3780510.1"/>
    <property type="molecule type" value="Genomic_DNA"/>
</dbReference>
<organism evidence="2 3">
    <name type="scientific">Defluviimonas salinarum</name>
    <dbReference type="NCBI Taxonomy" id="2992147"/>
    <lineage>
        <taxon>Bacteria</taxon>
        <taxon>Pseudomonadati</taxon>
        <taxon>Pseudomonadota</taxon>
        <taxon>Alphaproteobacteria</taxon>
        <taxon>Rhodobacterales</taxon>
        <taxon>Paracoccaceae</taxon>
        <taxon>Albidovulum</taxon>
    </lineage>
</organism>
<name>A0ABT3IYM2_9RHOB</name>
<accession>A0ABT3IYM2</accession>
<evidence type="ECO:0000313" key="3">
    <source>
        <dbReference type="Proteomes" id="UP001207582"/>
    </source>
</evidence>
<reference evidence="2 3" key="1">
    <citation type="submission" date="2022-10" db="EMBL/GenBank/DDBJ databases">
        <title>Defluviimonas sp. CAU 1641 isolated from mud.</title>
        <authorList>
            <person name="Kim W."/>
        </authorList>
    </citation>
    <scope>NUCLEOTIDE SEQUENCE [LARGE SCALE GENOMIC DNA]</scope>
    <source>
        <strain evidence="2 3">CAU 1641</strain>
    </source>
</reference>
<evidence type="ECO:0000259" key="1">
    <source>
        <dbReference type="Pfam" id="PF13403"/>
    </source>
</evidence>
<gene>
    <name evidence="2" type="ORF">OM960_02810</name>
</gene>
<protein>
    <submittedName>
        <fullName evidence="2">Hint domain-containing protein</fullName>
    </submittedName>
</protein>